<dbReference type="NCBIfam" id="TIGR02091">
    <property type="entry name" value="glgC"/>
    <property type="match status" value="1"/>
</dbReference>
<dbReference type="PANTHER" id="PTHR43523:SF2">
    <property type="entry name" value="GLUCOSE-1-PHOSPHATE ADENYLYLTRANSFERASE"/>
    <property type="match status" value="1"/>
</dbReference>
<name>A0A931AYI8_9FIRM</name>
<dbReference type="PROSITE" id="PS00810">
    <property type="entry name" value="ADP_GLC_PYROPHOSPH_3"/>
    <property type="match status" value="1"/>
</dbReference>
<dbReference type="EC" id="2.7.7.27" evidence="9"/>
<feature type="binding site" evidence="9">
    <location>
        <position position="165"/>
    </location>
    <ligand>
        <name>alpha-D-glucose 1-phosphate</name>
        <dbReference type="ChEBI" id="CHEBI:58601"/>
    </ligand>
</feature>
<dbReference type="CDD" id="cd04651">
    <property type="entry name" value="LbH_G1P_AT_C"/>
    <property type="match status" value="1"/>
</dbReference>
<dbReference type="CDD" id="cd02508">
    <property type="entry name" value="ADP_Glucose_PP"/>
    <property type="match status" value="1"/>
</dbReference>
<dbReference type="InterPro" id="IPR005836">
    <property type="entry name" value="ADP_Glu_pyroP_CS"/>
</dbReference>
<keyword evidence="8 9" id="KW-0119">Carbohydrate metabolism</keyword>
<evidence type="ECO:0000313" key="13">
    <source>
        <dbReference type="Proteomes" id="UP000621436"/>
    </source>
</evidence>
<dbReference type="InterPro" id="IPR011004">
    <property type="entry name" value="Trimer_LpxA-like_sf"/>
</dbReference>
<dbReference type="SUPFAM" id="SSF53448">
    <property type="entry name" value="Nucleotide-diphospho-sugar transferases"/>
    <property type="match status" value="1"/>
</dbReference>
<evidence type="ECO:0000256" key="3">
    <source>
        <dbReference type="ARBA" id="ARBA00022679"/>
    </source>
</evidence>
<keyword evidence="3 9" id="KW-0808">Transferase</keyword>
<dbReference type="InterPro" id="IPR029044">
    <property type="entry name" value="Nucleotide-diphossugar_trans"/>
</dbReference>
<dbReference type="PANTHER" id="PTHR43523">
    <property type="entry name" value="GLUCOSE-1-PHOSPHATE ADENYLYLTRANSFERASE-RELATED"/>
    <property type="match status" value="1"/>
</dbReference>
<comment type="function">
    <text evidence="9">Involved in the biosynthesis of ADP-glucose, a building block required for the elongation reactions to produce glycogen. Catalyzes the reaction between ATP and alpha-D-glucose 1-phosphate (G1P) to produce pyrophosphate and ADP-Glc.</text>
</comment>
<feature type="domain" description="Nucleotidyl transferase" evidence="10">
    <location>
        <begin position="8"/>
        <end position="261"/>
    </location>
</feature>
<dbReference type="PROSITE" id="PS00808">
    <property type="entry name" value="ADP_GLC_PYROPHOSPH_1"/>
    <property type="match status" value="1"/>
</dbReference>
<dbReference type="RefSeq" id="WP_270454111.1">
    <property type="nucleotide sequence ID" value="NZ_JADPIE010000004.1"/>
</dbReference>
<comment type="catalytic activity">
    <reaction evidence="9">
        <text>alpha-D-glucose 1-phosphate + ATP + H(+) = ADP-alpha-D-glucose + diphosphate</text>
        <dbReference type="Rhea" id="RHEA:12120"/>
        <dbReference type="ChEBI" id="CHEBI:15378"/>
        <dbReference type="ChEBI" id="CHEBI:30616"/>
        <dbReference type="ChEBI" id="CHEBI:33019"/>
        <dbReference type="ChEBI" id="CHEBI:57498"/>
        <dbReference type="ChEBI" id="CHEBI:58601"/>
        <dbReference type="EC" id="2.7.7.27"/>
    </reaction>
</comment>
<dbReference type="InterPro" id="IPR023049">
    <property type="entry name" value="GlgC_bac"/>
</dbReference>
<dbReference type="GO" id="GO:0008878">
    <property type="term" value="F:glucose-1-phosphate adenylyltransferase activity"/>
    <property type="evidence" value="ECO:0007669"/>
    <property type="project" value="UniProtKB-UniRule"/>
</dbReference>
<dbReference type="InterPro" id="IPR056818">
    <property type="entry name" value="GlmU/GlgC-like_hexapep"/>
</dbReference>
<feature type="binding site" evidence="9">
    <location>
        <begin position="180"/>
        <end position="181"/>
    </location>
    <ligand>
        <name>alpha-D-glucose 1-phosphate</name>
        <dbReference type="ChEBI" id="CHEBI:58601"/>
    </ligand>
</feature>
<evidence type="ECO:0000256" key="8">
    <source>
        <dbReference type="ARBA" id="ARBA00023277"/>
    </source>
</evidence>
<reference evidence="12" key="1">
    <citation type="submission" date="2020-11" db="EMBL/GenBank/DDBJ databases">
        <title>Halonatronomonas betainensis gen. nov., sp. nov. a novel haloalkaliphilic representative of the family Halanaerobiacae capable of betaine degradation.</title>
        <authorList>
            <person name="Boltyanskaya Y."/>
            <person name="Kevbrin V."/>
            <person name="Detkova E."/>
            <person name="Grouzdev D.S."/>
            <person name="Koziaeva V."/>
            <person name="Zhilina T."/>
        </authorList>
    </citation>
    <scope>NUCLEOTIDE SEQUENCE</scope>
    <source>
        <strain evidence="12">Z-7014</strain>
    </source>
</reference>
<keyword evidence="13" id="KW-1185">Reference proteome</keyword>
<dbReference type="HAMAP" id="MF_00624">
    <property type="entry name" value="GlgC"/>
    <property type="match status" value="1"/>
</dbReference>
<sequence>MSKKEMVAMLLAGGKGTRLGVLTKEIAKPAVPFGAEYRLIDFPLSNCSNSNIDTVGVLTQYEPLVLNSYIGNGSSWDLDRRDGGVTVLPPYIREGGGSWYKGTAHAIFENIKYIDLYDPDYVLVLSGDHIYKMDYSVMLEDHKATNADASIAVMEVPWEDTNRFGVMITDDKKRIVDFQEKPDDARSNLASMGIYIFNWPMLRDYLQEDAENPDSSGDFGNDIIPAMLDDQLHLNAYTFSGYWKDVGTIKSYWQAHMDLLKTDNMGLNLYDRDWVIYSVNPNRPPQYLSSEAKVRNSMINKGTKIQGEVENSVIFYGVEIGRNAVIKDSVIMPNVKIEDGAYINKAIIGQDSLIKDSARIGIGDVLKYDVTVIGEGEIITNGAKIEHGSIVG</sequence>
<accession>A0A931AYI8</accession>
<dbReference type="AlphaFoldDB" id="A0A931AYI8"/>
<comment type="subunit">
    <text evidence="9">Homotetramer.</text>
</comment>
<dbReference type="Pfam" id="PF00483">
    <property type="entry name" value="NTP_transferase"/>
    <property type="match status" value="1"/>
</dbReference>
<keyword evidence="7 9" id="KW-0320">Glycogen biosynthesis</keyword>
<keyword evidence="5 9" id="KW-0547">Nucleotide-binding</keyword>
<keyword evidence="6 9" id="KW-0067">ATP-binding</keyword>
<dbReference type="Pfam" id="PF24894">
    <property type="entry name" value="Hexapep_GlmU"/>
    <property type="match status" value="1"/>
</dbReference>
<feature type="domain" description="Glucose-1-phosphate adenylyltransferase/Bifunctional protein GlmU-like C-terminal hexapeptide" evidence="11">
    <location>
        <begin position="291"/>
        <end position="362"/>
    </location>
</feature>
<evidence type="ECO:0000256" key="1">
    <source>
        <dbReference type="ARBA" id="ARBA00010443"/>
    </source>
</evidence>
<evidence type="ECO:0000313" key="12">
    <source>
        <dbReference type="EMBL" id="MBF8437153.1"/>
    </source>
</evidence>
<comment type="similarity">
    <text evidence="1 9">Belongs to the bacterial/plant glucose-1-phosphate adenylyltransferase family.</text>
</comment>
<evidence type="ECO:0000256" key="6">
    <source>
        <dbReference type="ARBA" id="ARBA00022840"/>
    </source>
</evidence>
<dbReference type="PROSITE" id="PS00809">
    <property type="entry name" value="ADP_GLC_PYROPHOSPH_2"/>
    <property type="match status" value="1"/>
</dbReference>
<dbReference type="Gene3D" id="2.160.10.10">
    <property type="entry name" value="Hexapeptide repeat proteins"/>
    <property type="match status" value="1"/>
</dbReference>
<feature type="binding site" evidence="9">
    <location>
        <position position="100"/>
    </location>
    <ligand>
        <name>alpha-D-glucose 1-phosphate</name>
        <dbReference type="ChEBI" id="CHEBI:58601"/>
    </ligand>
</feature>
<dbReference type="GO" id="GO:0005978">
    <property type="term" value="P:glycogen biosynthetic process"/>
    <property type="evidence" value="ECO:0007669"/>
    <property type="project" value="UniProtKB-UniRule"/>
</dbReference>
<feature type="binding site" evidence="9">
    <location>
        <position position="191"/>
    </location>
    <ligand>
        <name>alpha-D-glucose 1-phosphate</name>
        <dbReference type="ChEBI" id="CHEBI:58601"/>
    </ligand>
</feature>
<comment type="pathway">
    <text evidence="9">Glycan biosynthesis; glycogen biosynthesis.</text>
</comment>
<evidence type="ECO:0000259" key="10">
    <source>
        <dbReference type="Pfam" id="PF00483"/>
    </source>
</evidence>
<evidence type="ECO:0000256" key="5">
    <source>
        <dbReference type="ARBA" id="ARBA00022741"/>
    </source>
</evidence>
<dbReference type="GO" id="GO:0005524">
    <property type="term" value="F:ATP binding"/>
    <property type="evidence" value="ECO:0007669"/>
    <property type="project" value="UniProtKB-KW"/>
</dbReference>
<organism evidence="12 13">
    <name type="scientific">Halonatronomonas betaini</name>
    <dbReference type="NCBI Taxonomy" id="2778430"/>
    <lineage>
        <taxon>Bacteria</taxon>
        <taxon>Bacillati</taxon>
        <taxon>Bacillota</taxon>
        <taxon>Clostridia</taxon>
        <taxon>Halanaerobiales</taxon>
        <taxon>Halarsenatibacteraceae</taxon>
        <taxon>Halonatronomonas</taxon>
    </lineage>
</organism>
<evidence type="ECO:0000256" key="9">
    <source>
        <dbReference type="HAMAP-Rule" id="MF_00624"/>
    </source>
</evidence>
<dbReference type="Gene3D" id="3.90.550.10">
    <property type="entry name" value="Spore Coat Polysaccharide Biosynthesis Protein SpsA, Chain A"/>
    <property type="match status" value="1"/>
</dbReference>
<evidence type="ECO:0000256" key="2">
    <source>
        <dbReference type="ARBA" id="ARBA00022600"/>
    </source>
</evidence>
<dbReference type="SUPFAM" id="SSF51161">
    <property type="entry name" value="Trimeric LpxA-like enzymes"/>
    <property type="match status" value="1"/>
</dbReference>
<dbReference type="InterPro" id="IPR005835">
    <property type="entry name" value="NTP_transferase_dom"/>
</dbReference>
<protein>
    <recommendedName>
        <fullName evidence="9">Glucose-1-phosphate adenylyltransferase</fullName>
        <ecNumber evidence="9">2.7.7.27</ecNumber>
    </recommendedName>
    <alternativeName>
        <fullName evidence="9">ADP-glucose pyrophosphorylase</fullName>
        <shortName evidence="9">ADPGlc PPase</shortName>
    </alternativeName>
    <alternativeName>
        <fullName evidence="9">ADP-glucose synthase</fullName>
    </alternativeName>
</protein>
<evidence type="ECO:0000256" key="7">
    <source>
        <dbReference type="ARBA" id="ARBA00023056"/>
    </source>
</evidence>
<dbReference type="NCBIfam" id="NF003670">
    <property type="entry name" value="PRK05293.1"/>
    <property type="match status" value="1"/>
</dbReference>
<feature type="site" description="Could play a key role in the communication between the regulatory and the substrate sites" evidence="9">
    <location>
        <position position="99"/>
    </location>
</feature>
<keyword evidence="4 9" id="KW-0548">Nucleotidyltransferase</keyword>
<dbReference type="InterPro" id="IPR011831">
    <property type="entry name" value="ADP-Glc_PPase"/>
</dbReference>
<feature type="site" description="Could play a key role in the communication between the regulatory and the substrate sites" evidence="9">
    <location>
        <position position="60"/>
    </location>
</feature>
<gene>
    <name evidence="9" type="primary">glgC</name>
    <name evidence="12" type="ORF">I0Q91_08695</name>
</gene>
<dbReference type="Proteomes" id="UP000621436">
    <property type="component" value="Unassembled WGS sequence"/>
</dbReference>
<dbReference type="EMBL" id="JADPIE010000004">
    <property type="protein sequence ID" value="MBF8437153.1"/>
    <property type="molecule type" value="Genomic_DNA"/>
</dbReference>
<evidence type="ECO:0000259" key="11">
    <source>
        <dbReference type="Pfam" id="PF24894"/>
    </source>
</evidence>
<comment type="caution">
    <text evidence="12">The sequence shown here is derived from an EMBL/GenBank/DDBJ whole genome shotgun (WGS) entry which is preliminary data.</text>
</comment>
<proteinExistence type="inferred from homology"/>
<evidence type="ECO:0000256" key="4">
    <source>
        <dbReference type="ARBA" id="ARBA00022695"/>
    </source>
</evidence>
<keyword evidence="2 9" id="KW-0321">Glycogen metabolism</keyword>